<comment type="caution">
    <text evidence="1">The sequence shown here is derived from an EMBL/GenBank/DDBJ whole genome shotgun (WGS) entry which is preliminary data.</text>
</comment>
<dbReference type="OrthoDB" id="3559235at2759"/>
<dbReference type="Proteomes" id="UP000536711">
    <property type="component" value="Unassembled WGS sequence"/>
</dbReference>
<evidence type="ECO:0000313" key="2">
    <source>
        <dbReference type="Proteomes" id="UP000536711"/>
    </source>
</evidence>
<name>A0A8H4JCQ3_9HYPO</name>
<evidence type="ECO:0000313" key="1">
    <source>
        <dbReference type="EMBL" id="KAF4415090.1"/>
    </source>
</evidence>
<dbReference type="AlphaFoldDB" id="A0A8H4JCQ3"/>
<dbReference type="EMBL" id="JAADJF010000612">
    <property type="protein sequence ID" value="KAF4415090.1"/>
    <property type="molecule type" value="Genomic_DNA"/>
</dbReference>
<proteinExistence type="predicted"/>
<protein>
    <submittedName>
        <fullName evidence="1">Uncharacterized protein</fullName>
    </submittedName>
</protein>
<accession>A0A8H4JCQ3</accession>
<keyword evidence="2" id="KW-1185">Reference proteome</keyword>
<organism evidence="1 2">
    <name type="scientific">Fusarium acutatum</name>
    <dbReference type="NCBI Taxonomy" id="78861"/>
    <lineage>
        <taxon>Eukaryota</taxon>
        <taxon>Fungi</taxon>
        <taxon>Dikarya</taxon>
        <taxon>Ascomycota</taxon>
        <taxon>Pezizomycotina</taxon>
        <taxon>Sordariomycetes</taxon>
        <taxon>Hypocreomycetidae</taxon>
        <taxon>Hypocreales</taxon>
        <taxon>Nectriaceae</taxon>
        <taxon>Fusarium</taxon>
        <taxon>Fusarium fujikuroi species complex</taxon>
    </lineage>
</organism>
<gene>
    <name evidence="1" type="ORF">FACUT_13694</name>
</gene>
<reference evidence="1 2" key="1">
    <citation type="submission" date="2020-01" db="EMBL/GenBank/DDBJ databases">
        <title>Identification and distribution of gene clusters putatively required for synthesis of sphingolipid metabolism inhibitors in phylogenetically diverse species of the filamentous fungus Fusarium.</title>
        <authorList>
            <person name="Kim H.-S."/>
            <person name="Busman M."/>
            <person name="Brown D.W."/>
            <person name="Divon H."/>
            <person name="Uhlig S."/>
            <person name="Proctor R.H."/>
        </authorList>
    </citation>
    <scope>NUCLEOTIDE SEQUENCE [LARGE SCALE GENOMIC DNA]</scope>
    <source>
        <strain evidence="1 2">NRRL 13308</strain>
    </source>
</reference>
<sequence length="278" mass="31238">MPTEMIGHWRSGHGTVDLIVVNSWQSGHFIGRAKSHEELIKNARKLIQDFQNARSEIGDDFPSLVETAIELEELDKSVALVQQEESLRTAAVIREIKGAISSVHYQSWEAVRVVGKKKKAVEKNGPDAMVPKRYIHSFRPMPKWVIRTRDNLDNAILCAQVGTIGNGKDGFSIRPHKVFEIDGRVKDVLGIHMVLALRLWDEPTCINGRSISPDDESKSEGTRQHVTAVEGIDKETYDAEESYVYGNITLDQARAMAGEDGVQGWTEAVRLQPRRMNR</sequence>